<keyword evidence="1" id="KW-1133">Transmembrane helix</keyword>
<evidence type="ECO:0000313" key="2">
    <source>
        <dbReference type="EMBL" id="KAI5408730.1"/>
    </source>
</evidence>
<evidence type="ECO:0000313" key="3">
    <source>
        <dbReference type="Proteomes" id="UP001058974"/>
    </source>
</evidence>
<dbReference type="EMBL" id="JAMSHJ010000005">
    <property type="protein sequence ID" value="KAI5408730.1"/>
    <property type="molecule type" value="Genomic_DNA"/>
</dbReference>
<keyword evidence="3" id="KW-1185">Reference proteome</keyword>
<sequence length="136" mass="15820">MHMWKDVINNIAVRLETWKNRLLSLGGKVVLINIVLNSIPIYSLYFYKAYTMVLKEIRRTKEKYLTGTANGLQIKWFTSAMVKDYSVADASDWFNGDWSWKNFNNNDIVDAVAASQMDKVMLTDIQPLEEEDGRYI</sequence>
<dbReference type="AlphaFoldDB" id="A0A9D4WXW0"/>
<evidence type="ECO:0000256" key="1">
    <source>
        <dbReference type="SAM" id="Phobius"/>
    </source>
</evidence>
<organism evidence="2 3">
    <name type="scientific">Pisum sativum</name>
    <name type="common">Garden pea</name>
    <name type="synonym">Lathyrus oleraceus</name>
    <dbReference type="NCBI Taxonomy" id="3888"/>
    <lineage>
        <taxon>Eukaryota</taxon>
        <taxon>Viridiplantae</taxon>
        <taxon>Streptophyta</taxon>
        <taxon>Embryophyta</taxon>
        <taxon>Tracheophyta</taxon>
        <taxon>Spermatophyta</taxon>
        <taxon>Magnoliopsida</taxon>
        <taxon>eudicotyledons</taxon>
        <taxon>Gunneridae</taxon>
        <taxon>Pentapetalae</taxon>
        <taxon>rosids</taxon>
        <taxon>fabids</taxon>
        <taxon>Fabales</taxon>
        <taxon>Fabaceae</taxon>
        <taxon>Papilionoideae</taxon>
        <taxon>50 kb inversion clade</taxon>
        <taxon>NPAAA clade</taxon>
        <taxon>Hologalegina</taxon>
        <taxon>IRL clade</taxon>
        <taxon>Fabeae</taxon>
        <taxon>Lathyrus</taxon>
    </lineage>
</organism>
<gene>
    <name evidence="2" type="ORF">KIW84_054532</name>
</gene>
<name>A0A9D4WXW0_PEA</name>
<feature type="transmembrane region" description="Helical" evidence="1">
    <location>
        <begin position="25"/>
        <end position="47"/>
    </location>
</feature>
<dbReference type="Gramene" id="Psat05G0453200-T1">
    <property type="protein sequence ID" value="KAI5408730.1"/>
    <property type="gene ID" value="KIW84_054532"/>
</dbReference>
<comment type="caution">
    <text evidence="2">The sequence shown here is derived from an EMBL/GenBank/DDBJ whole genome shotgun (WGS) entry which is preliminary data.</text>
</comment>
<keyword evidence="1" id="KW-0472">Membrane</keyword>
<reference evidence="2 3" key="1">
    <citation type="journal article" date="2022" name="Nat. Genet.">
        <title>Improved pea reference genome and pan-genome highlight genomic features and evolutionary characteristics.</title>
        <authorList>
            <person name="Yang T."/>
            <person name="Liu R."/>
            <person name="Luo Y."/>
            <person name="Hu S."/>
            <person name="Wang D."/>
            <person name="Wang C."/>
            <person name="Pandey M.K."/>
            <person name="Ge S."/>
            <person name="Xu Q."/>
            <person name="Li N."/>
            <person name="Li G."/>
            <person name="Huang Y."/>
            <person name="Saxena R.K."/>
            <person name="Ji Y."/>
            <person name="Li M."/>
            <person name="Yan X."/>
            <person name="He Y."/>
            <person name="Liu Y."/>
            <person name="Wang X."/>
            <person name="Xiang C."/>
            <person name="Varshney R.K."/>
            <person name="Ding H."/>
            <person name="Gao S."/>
            <person name="Zong X."/>
        </authorList>
    </citation>
    <scope>NUCLEOTIDE SEQUENCE [LARGE SCALE GENOMIC DNA]</scope>
    <source>
        <strain evidence="2 3">cv. Zhongwan 6</strain>
    </source>
</reference>
<dbReference type="PANTHER" id="PTHR33116:SF78">
    <property type="entry name" value="OS12G0587133 PROTEIN"/>
    <property type="match status" value="1"/>
</dbReference>
<accession>A0A9D4WXW0</accession>
<dbReference type="Proteomes" id="UP001058974">
    <property type="component" value="Chromosome 5"/>
</dbReference>
<dbReference type="PANTHER" id="PTHR33116">
    <property type="entry name" value="REVERSE TRANSCRIPTASE ZINC-BINDING DOMAIN-CONTAINING PROTEIN-RELATED-RELATED"/>
    <property type="match status" value="1"/>
</dbReference>
<keyword evidence="1" id="KW-0812">Transmembrane</keyword>
<protein>
    <recommendedName>
        <fullName evidence="4">RNA-directed DNA polymerase, eukaryota, reverse transcriptase zinc-binding domain protein</fullName>
    </recommendedName>
</protein>
<proteinExistence type="predicted"/>
<evidence type="ECO:0008006" key="4">
    <source>
        <dbReference type="Google" id="ProtNLM"/>
    </source>
</evidence>